<proteinExistence type="predicted"/>
<dbReference type="InterPro" id="IPR011711">
    <property type="entry name" value="GntR_C"/>
</dbReference>
<dbReference type="SMART" id="SM00895">
    <property type="entry name" value="FCD"/>
    <property type="match status" value="1"/>
</dbReference>
<dbReference type="AlphaFoldDB" id="T0IKC1"/>
<dbReference type="InterPro" id="IPR036388">
    <property type="entry name" value="WH-like_DNA-bd_sf"/>
</dbReference>
<evidence type="ECO:0000256" key="1">
    <source>
        <dbReference type="ARBA" id="ARBA00023015"/>
    </source>
</evidence>
<keyword evidence="3" id="KW-0804">Transcription</keyword>
<name>T0IKC1_9SPHN</name>
<dbReference type="InterPro" id="IPR000524">
    <property type="entry name" value="Tscrpt_reg_HTH_GntR"/>
</dbReference>
<feature type="domain" description="HTH gntR-type" evidence="5">
    <location>
        <begin position="25"/>
        <end position="92"/>
    </location>
</feature>
<dbReference type="GO" id="GO:0003700">
    <property type="term" value="F:DNA-binding transcription factor activity"/>
    <property type="evidence" value="ECO:0007669"/>
    <property type="project" value="InterPro"/>
</dbReference>
<dbReference type="Gene3D" id="1.20.120.530">
    <property type="entry name" value="GntR ligand-binding domain-like"/>
    <property type="match status" value="1"/>
</dbReference>
<dbReference type="SUPFAM" id="SSF46785">
    <property type="entry name" value="Winged helix' DNA-binding domain"/>
    <property type="match status" value="1"/>
</dbReference>
<dbReference type="PATRIC" id="fig|1331060.3.peg.4016"/>
<keyword evidence="2" id="KW-0238">DNA-binding</keyword>
<evidence type="ECO:0000313" key="6">
    <source>
        <dbReference type="EMBL" id="EQB12190.1"/>
    </source>
</evidence>
<accession>T0IKC1</accession>
<feature type="region of interest" description="Disordered" evidence="4">
    <location>
        <begin position="1"/>
        <end position="20"/>
    </location>
</feature>
<protein>
    <recommendedName>
        <fullName evidence="5">HTH gntR-type domain-containing protein</fullName>
    </recommendedName>
</protein>
<dbReference type="InterPro" id="IPR008920">
    <property type="entry name" value="TF_FadR/GntR_C"/>
</dbReference>
<evidence type="ECO:0000256" key="2">
    <source>
        <dbReference type="ARBA" id="ARBA00023125"/>
    </source>
</evidence>
<comment type="caution">
    <text evidence="6">The sequence shown here is derived from an EMBL/GenBank/DDBJ whole genome shotgun (WGS) entry which is preliminary data.</text>
</comment>
<dbReference type="PROSITE" id="PS50949">
    <property type="entry name" value="HTH_GNTR"/>
    <property type="match status" value="1"/>
</dbReference>
<dbReference type="InterPro" id="IPR036390">
    <property type="entry name" value="WH_DNA-bd_sf"/>
</dbReference>
<dbReference type="Proteomes" id="UP000015531">
    <property type="component" value="Unassembled WGS sequence"/>
</dbReference>
<dbReference type="SMART" id="SM00345">
    <property type="entry name" value="HTH_GNTR"/>
    <property type="match status" value="1"/>
</dbReference>
<dbReference type="GO" id="GO:0003677">
    <property type="term" value="F:DNA binding"/>
    <property type="evidence" value="ECO:0007669"/>
    <property type="project" value="UniProtKB-KW"/>
</dbReference>
<dbReference type="RefSeq" id="WP_021227642.1">
    <property type="nucleotide sequence ID" value="NZ_ATDP01000104.1"/>
</dbReference>
<dbReference type="Pfam" id="PF07729">
    <property type="entry name" value="FCD"/>
    <property type="match status" value="1"/>
</dbReference>
<sequence length="239" mass="25828">MIDAPDGSQTLSRIAADEQGRAQSGSARDWVVRDIIQGLYDGRYEPGQRLQESQLTAAYGLSRGPVREALNMLTAMGVVELTPQRGAQVRVLRIDEAIDTLVVAQNLLGLSARLAASRSAGHQGRGRLEHCLNTLLSFSGTISQAEFAVARDSFYGAITAIAGNSELSRVLPTVRIHLIRVQFGSVLNAQGPSWRNDYCRIAREILDGRARQAEAAIQAHLGRAIDGLAFLKEDSAPLP</sequence>
<evidence type="ECO:0000256" key="3">
    <source>
        <dbReference type="ARBA" id="ARBA00023163"/>
    </source>
</evidence>
<dbReference type="eggNOG" id="COG1802">
    <property type="taxonomic scope" value="Bacteria"/>
</dbReference>
<evidence type="ECO:0000313" key="7">
    <source>
        <dbReference type="Proteomes" id="UP000015531"/>
    </source>
</evidence>
<evidence type="ECO:0000256" key="4">
    <source>
        <dbReference type="SAM" id="MobiDB-lite"/>
    </source>
</evidence>
<reference evidence="6 7" key="1">
    <citation type="journal article" date="2013" name="Genome Announc.">
        <title>Draft Genome Sequence of Sphingobium lactosutens Strain DS20T, Isolated from a Hexachlorocyclohexane Dumpsite.</title>
        <authorList>
            <person name="Kumar R."/>
            <person name="Dwivedi V."/>
            <person name="Negi V."/>
            <person name="Khurana J.P."/>
            <person name="Lal R."/>
        </authorList>
    </citation>
    <scope>NUCLEOTIDE SEQUENCE [LARGE SCALE GENOMIC DNA]</scope>
    <source>
        <strain evidence="6 7">DS20</strain>
    </source>
</reference>
<organism evidence="6 7">
    <name type="scientific">Sphingobium lactosutens DS20</name>
    <dbReference type="NCBI Taxonomy" id="1331060"/>
    <lineage>
        <taxon>Bacteria</taxon>
        <taxon>Pseudomonadati</taxon>
        <taxon>Pseudomonadota</taxon>
        <taxon>Alphaproteobacteria</taxon>
        <taxon>Sphingomonadales</taxon>
        <taxon>Sphingomonadaceae</taxon>
        <taxon>Sphingobium</taxon>
    </lineage>
</organism>
<dbReference type="SUPFAM" id="SSF48008">
    <property type="entry name" value="GntR ligand-binding domain-like"/>
    <property type="match status" value="1"/>
</dbReference>
<dbReference type="OrthoDB" id="7846328at2"/>
<dbReference type="PANTHER" id="PTHR43537:SF5">
    <property type="entry name" value="UXU OPERON TRANSCRIPTIONAL REGULATOR"/>
    <property type="match status" value="1"/>
</dbReference>
<keyword evidence="1" id="KW-0805">Transcription regulation</keyword>
<dbReference type="EMBL" id="ATDP01000104">
    <property type="protein sequence ID" value="EQB12190.1"/>
    <property type="molecule type" value="Genomic_DNA"/>
</dbReference>
<keyword evidence="7" id="KW-1185">Reference proteome</keyword>
<gene>
    <name evidence="6" type="ORF">RLDS_20780</name>
</gene>
<dbReference type="Pfam" id="PF00392">
    <property type="entry name" value="GntR"/>
    <property type="match status" value="1"/>
</dbReference>
<dbReference type="PANTHER" id="PTHR43537">
    <property type="entry name" value="TRANSCRIPTIONAL REGULATOR, GNTR FAMILY"/>
    <property type="match status" value="1"/>
</dbReference>
<evidence type="ECO:0000259" key="5">
    <source>
        <dbReference type="PROSITE" id="PS50949"/>
    </source>
</evidence>
<dbReference type="Gene3D" id="1.10.10.10">
    <property type="entry name" value="Winged helix-like DNA-binding domain superfamily/Winged helix DNA-binding domain"/>
    <property type="match status" value="1"/>
</dbReference>
<dbReference type="CDD" id="cd07377">
    <property type="entry name" value="WHTH_GntR"/>
    <property type="match status" value="1"/>
</dbReference>